<dbReference type="InterPro" id="IPR036680">
    <property type="entry name" value="SPOR-like_sf"/>
</dbReference>
<organism evidence="3 4">
    <name type="scientific">Azospira oryzae</name>
    <dbReference type="NCBI Taxonomy" id="146939"/>
    <lineage>
        <taxon>Bacteria</taxon>
        <taxon>Pseudomonadati</taxon>
        <taxon>Pseudomonadota</taxon>
        <taxon>Betaproteobacteria</taxon>
        <taxon>Rhodocyclales</taxon>
        <taxon>Rhodocyclaceae</taxon>
        <taxon>Azospira</taxon>
    </lineage>
</organism>
<proteinExistence type="predicted"/>
<dbReference type="SUPFAM" id="SSF110997">
    <property type="entry name" value="Sporulation related repeat"/>
    <property type="match status" value="1"/>
</dbReference>
<keyword evidence="1" id="KW-0732">Signal</keyword>
<evidence type="ECO:0000256" key="1">
    <source>
        <dbReference type="SAM" id="SignalP"/>
    </source>
</evidence>
<dbReference type="PANTHER" id="PTHR38731">
    <property type="entry name" value="LIPL45-RELATED LIPOPROTEIN-RELATED"/>
    <property type="match status" value="1"/>
</dbReference>
<gene>
    <name evidence="3" type="ORF">EV678_1945</name>
</gene>
<dbReference type="EMBL" id="SHKM01000002">
    <property type="protein sequence ID" value="RZT76077.1"/>
    <property type="molecule type" value="Genomic_DNA"/>
</dbReference>
<comment type="caution">
    <text evidence="3">The sequence shown here is derived from an EMBL/GenBank/DDBJ whole genome shotgun (WGS) entry which is preliminary data.</text>
</comment>
<reference evidence="3 4" key="1">
    <citation type="submission" date="2019-02" db="EMBL/GenBank/DDBJ databases">
        <title>Genomic Encyclopedia of Type Strains, Phase IV (KMG-IV): sequencing the most valuable type-strain genomes for metagenomic binning, comparative biology and taxonomic classification.</title>
        <authorList>
            <person name="Goeker M."/>
        </authorList>
    </citation>
    <scope>NUCLEOTIDE SEQUENCE [LARGE SCALE GENOMIC DNA]</scope>
    <source>
        <strain evidence="3 4">DSM 21223</strain>
    </source>
</reference>
<dbReference type="InterPro" id="IPR006860">
    <property type="entry name" value="FecR"/>
</dbReference>
<feature type="chain" id="PRO_5047232175" evidence="1">
    <location>
        <begin position="23"/>
        <end position="297"/>
    </location>
</feature>
<protein>
    <submittedName>
        <fullName evidence="3">FecR family protein</fullName>
    </submittedName>
</protein>
<dbReference type="PROSITE" id="PS51724">
    <property type="entry name" value="SPOR"/>
    <property type="match status" value="1"/>
</dbReference>
<dbReference type="Pfam" id="PF04773">
    <property type="entry name" value="FecR"/>
    <property type="match status" value="1"/>
</dbReference>
<name>A0ABY0IMI1_9RHOO</name>
<feature type="domain" description="SPOR" evidence="2">
    <location>
        <begin position="215"/>
        <end position="297"/>
    </location>
</feature>
<evidence type="ECO:0000313" key="3">
    <source>
        <dbReference type="EMBL" id="RZT76077.1"/>
    </source>
</evidence>
<dbReference type="Proteomes" id="UP000292136">
    <property type="component" value="Unassembled WGS sequence"/>
</dbReference>
<evidence type="ECO:0000259" key="2">
    <source>
        <dbReference type="PROSITE" id="PS51724"/>
    </source>
</evidence>
<feature type="signal peptide" evidence="1">
    <location>
        <begin position="1"/>
        <end position="22"/>
    </location>
</feature>
<dbReference type="Gene3D" id="3.30.70.1070">
    <property type="entry name" value="Sporulation related repeat"/>
    <property type="match status" value="1"/>
</dbReference>
<dbReference type="PANTHER" id="PTHR38731:SF1">
    <property type="entry name" value="FECR PROTEIN DOMAIN-CONTAINING PROTEIN"/>
    <property type="match status" value="1"/>
</dbReference>
<dbReference type="RefSeq" id="WP_165397496.1">
    <property type="nucleotide sequence ID" value="NZ_SHKM01000002.1"/>
</dbReference>
<dbReference type="Pfam" id="PF05036">
    <property type="entry name" value="SPOR"/>
    <property type="match status" value="1"/>
</dbReference>
<accession>A0ABY0IMI1</accession>
<evidence type="ECO:0000313" key="4">
    <source>
        <dbReference type="Proteomes" id="UP000292136"/>
    </source>
</evidence>
<keyword evidence="4" id="KW-1185">Reference proteome</keyword>
<dbReference type="InterPro" id="IPR007730">
    <property type="entry name" value="SPOR-like_dom"/>
</dbReference>
<sequence>MGLLRPLLLSTLTLWAAAPAVAGPASRQAVVEAVQAPAWLERSGERRPLVPGQALANRDRIVTGSGSRVLIQLPEGSGVKLGENAQLHLNAIGQRPGGVYTAALDVLRGAFRFTTGLFPQRLTGRAINVRAATLTAGIRGTDLWGKSAEDKDLICLLEGHIVVTHPLGEPMALSEPLAFASALRDQAPGAVASVEAAQVEKWAAETEIQAGAGVLRRGGAWGVNLPPVATQAEALALYDQLREAGYPARIRPRHDGAGEEGYVYVLRVGGFAGREEARQMAGRLTAELGVAPGAVSR</sequence>